<proteinExistence type="inferred from homology"/>
<dbReference type="EMBL" id="CP002382">
    <property type="protein sequence ID" value="AEP10217.1"/>
    <property type="molecule type" value="Genomic_DNA"/>
</dbReference>
<evidence type="ECO:0000256" key="5">
    <source>
        <dbReference type="ARBA" id="ARBA00022691"/>
    </source>
</evidence>
<comment type="subcellular location">
    <subcellularLocation>
        <location evidence="6">Cytoplasm</location>
    </subcellularLocation>
</comment>
<protein>
    <recommendedName>
        <fullName evidence="6">Ribosomal RNA small subunit methyltransferase H</fullName>
        <ecNumber evidence="6">2.1.1.199</ecNumber>
    </recommendedName>
    <alternativeName>
        <fullName evidence="6">16S rRNA m(4)C1402 methyltransferase</fullName>
    </alternativeName>
    <alternativeName>
        <fullName evidence="6">rRNA (cytosine-N(4)-)-methyltransferase RsmH</fullName>
    </alternativeName>
</protein>
<reference evidence="8 9" key="1">
    <citation type="journal article" date="2011" name="BMC Genomics">
        <title>Genomic insights into an obligate epibiotic bacterial predator: Micavibrio aeruginosavorus ARL-13.</title>
        <authorList>
            <person name="Wang Z."/>
            <person name="Kadouri D."/>
            <person name="Wu M."/>
        </authorList>
    </citation>
    <scope>NUCLEOTIDE SEQUENCE [LARGE SCALE GENOMIC DNA]</scope>
    <source>
        <strain evidence="8 9">ARL-13</strain>
    </source>
</reference>
<feature type="region of interest" description="Disordered" evidence="7">
    <location>
        <begin position="260"/>
        <end position="335"/>
    </location>
</feature>
<dbReference type="eggNOG" id="COG0275">
    <property type="taxonomic scope" value="Bacteria"/>
</dbReference>
<dbReference type="AlphaFoldDB" id="G2KMC3"/>
<feature type="binding site" evidence="6">
    <location>
        <position position="82"/>
    </location>
    <ligand>
        <name>S-adenosyl-L-methionine</name>
        <dbReference type="ChEBI" id="CHEBI:59789"/>
    </ligand>
</feature>
<keyword evidence="5 6" id="KW-0949">S-adenosyl-L-methionine</keyword>
<dbReference type="GO" id="GO:0005737">
    <property type="term" value="C:cytoplasm"/>
    <property type="evidence" value="ECO:0007669"/>
    <property type="project" value="UniProtKB-SubCell"/>
</dbReference>
<feature type="binding site" evidence="6">
    <location>
        <position position="103"/>
    </location>
    <ligand>
        <name>S-adenosyl-L-methionine</name>
        <dbReference type="ChEBI" id="CHEBI:59789"/>
    </ligand>
</feature>
<keyword evidence="6" id="KW-0963">Cytoplasm</keyword>
<feature type="binding site" evidence="6">
    <location>
        <position position="55"/>
    </location>
    <ligand>
        <name>S-adenosyl-L-methionine</name>
        <dbReference type="ChEBI" id="CHEBI:59789"/>
    </ligand>
</feature>
<evidence type="ECO:0000256" key="4">
    <source>
        <dbReference type="ARBA" id="ARBA00022679"/>
    </source>
</evidence>
<evidence type="ECO:0000256" key="6">
    <source>
        <dbReference type="HAMAP-Rule" id="MF_01007"/>
    </source>
</evidence>
<dbReference type="Pfam" id="PF01795">
    <property type="entry name" value="Methyltransf_5"/>
    <property type="match status" value="1"/>
</dbReference>
<dbReference type="NCBIfam" id="TIGR00006">
    <property type="entry name" value="16S rRNA (cytosine(1402)-N(4))-methyltransferase RsmH"/>
    <property type="match status" value="1"/>
</dbReference>
<dbReference type="GO" id="GO:0071424">
    <property type="term" value="F:rRNA (cytosine-N4-)-methyltransferase activity"/>
    <property type="evidence" value="ECO:0007669"/>
    <property type="project" value="UniProtKB-UniRule"/>
</dbReference>
<dbReference type="FunFam" id="1.10.150.170:FF:000003">
    <property type="entry name" value="Ribosomal RNA small subunit methyltransferase H"/>
    <property type="match status" value="1"/>
</dbReference>
<name>G2KMC3_MICAA</name>
<sequence length="335" mass="36784">MIQDTAPHIPVMLDEVLTALAPVAGETYVDGTFGAGGYSRATLDRAPGCRIVGIDRDQTAHDRAVAWKDTYGDKLILLHGTFGNVRDLLDQAGIDRVQGFMLDIGVSSMQIDNADRGFSFRFDGPLDMRMDQSAGESAADIVRDMDETDLANLIYNYGEERHSRRIARAIVDARVVAPIETTAALASIVEKAMPGRRKPNDIHPATRTFQALRIAVNDELGELERALAASEHILEEGGRLVVVTFHSLEDRIVKNFFKTRSGDVPAPSRHAPMTALSDHPAPTFRLTQRKAIDPTDAETRRNPRSRSAKLRSAIRTNAPAWSEETSKKFAKGGRG</sequence>
<evidence type="ECO:0000313" key="8">
    <source>
        <dbReference type="EMBL" id="AEP10217.1"/>
    </source>
</evidence>
<dbReference type="Gene3D" id="1.10.150.170">
    <property type="entry name" value="Putative methyltransferase TM0872, insert domain"/>
    <property type="match status" value="1"/>
</dbReference>
<accession>G2KMC3</accession>
<dbReference type="HOGENOM" id="CLU_038422_1_1_5"/>
<keyword evidence="4 6" id="KW-0808">Transferase</keyword>
<feature type="binding site" evidence="6">
    <location>
        <begin position="36"/>
        <end position="38"/>
    </location>
    <ligand>
        <name>S-adenosyl-L-methionine</name>
        <dbReference type="ChEBI" id="CHEBI:59789"/>
    </ligand>
</feature>
<feature type="compositionally biased region" description="Basic and acidic residues" evidence="7">
    <location>
        <begin position="290"/>
        <end position="301"/>
    </location>
</feature>
<dbReference type="Gene3D" id="3.40.50.150">
    <property type="entry name" value="Vaccinia Virus protein VP39"/>
    <property type="match status" value="1"/>
</dbReference>
<feature type="binding site" evidence="6">
    <location>
        <position position="110"/>
    </location>
    <ligand>
        <name>S-adenosyl-L-methionine</name>
        <dbReference type="ChEBI" id="CHEBI:59789"/>
    </ligand>
</feature>
<dbReference type="InterPro" id="IPR029063">
    <property type="entry name" value="SAM-dependent_MTases_sf"/>
</dbReference>
<dbReference type="SUPFAM" id="SSF81799">
    <property type="entry name" value="Putative methyltransferase TM0872, insert domain"/>
    <property type="match status" value="1"/>
</dbReference>
<organism evidence="8 9">
    <name type="scientific">Micavibrio aeruginosavorus (strain ARL-13)</name>
    <dbReference type="NCBI Taxonomy" id="856793"/>
    <lineage>
        <taxon>Bacteria</taxon>
        <taxon>Pseudomonadati</taxon>
        <taxon>Bdellovibrionota</taxon>
        <taxon>Bdellovibrionia</taxon>
        <taxon>Bdellovibrionales</taxon>
        <taxon>Pseudobdellovibrionaceae</taxon>
        <taxon>Micavibrio</taxon>
    </lineage>
</organism>
<dbReference type="GO" id="GO:0070475">
    <property type="term" value="P:rRNA base methylation"/>
    <property type="evidence" value="ECO:0007669"/>
    <property type="project" value="UniProtKB-UniRule"/>
</dbReference>
<dbReference type="OrthoDB" id="9806637at2"/>
<dbReference type="KEGG" id="mai:MICA_1908"/>
<evidence type="ECO:0000256" key="7">
    <source>
        <dbReference type="SAM" id="MobiDB-lite"/>
    </source>
</evidence>
<dbReference type="HAMAP" id="MF_01007">
    <property type="entry name" value="16SrRNA_methyltr_H"/>
    <property type="match status" value="1"/>
</dbReference>
<evidence type="ECO:0000256" key="2">
    <source>
        <dbReference type="ARBA" id="ARBA00022552"/>
    </source>
</evidence>
<dbReference type="PANTHER" id="PTHR11265">
    <property type="entry name" value="S-ADENOSYL-METHYLTRANSFERASE MRAW"/>
    <property type="match status" value="1"/>
</dbReference>
<evidence type="ECO:0000313" key="9">
    <source>
        <dbReference type="Proteomes" id="UP000009286"/>
    </source>
</evidence>
<dbReference type="SUPFAM" id="SSF53335">
    <property type="entry name" value="S-adenosyl-L-methionine-dependent methyltransferases"/>
    <property type="match status" value="1"/>
</dbReference>
<dbReference type="InterPro" id="IPR023397">
    <property type="entry name" value="SAM-dep_MeTrfase_MraW_recog"/>
</dbReference>
<gene>
    <name evidence="8" type="primary">mraW</name>
    <name evidence="6" type="synonym">rsmH</name>
    <name evidence="8" type="ordered locus">MICA_1908</name>
</gene>
<comment type="catalytic activity">
    <reaction evidence="6">
        <text>cytidine(1402) in 16S rRNA + S-adenosyl-L-methionine = N(4)-methylcytidine(1402) in 16S rRNA + S-adenosyl-L-homocysteine + H(+)</text>
        <dbReference type="Rhea" id="RHEA:42928"/>
        <dbReference type="Rhea" id="RHEA-COMP:10286"/>
        <dbReference type="Rhea" id="RHEA-COMP:10287"/>
        <dbReference type="ChEBI" id="CHEBI:15378"/>
        <dbReference type="ChEBI" id="CHEBI:57856"/>
        <dbReference type="ChEBI" id="CHEBI:59789"/>
        <dbReference type="ChEBI" id="CHEBI:74506"/>
        <dbReference type="ChEBI" id="CHEBI:82748"/>
        <dbReference type="EC" id="2.1.1.199"/>
    </reaction>
</comment>
<dbReference type="Proteomes" id="UP000009286">
    <property type="component" value="Chromosome"/>
</dbReference>
<keyword evidence="2 6" id="KW-0698">rRNA processing</keyword>
<keyword evidence="9" id="KW-1185">Reference proteome</keyword>
<dbReference type="STRING" id="856793.MICA_1908"/>
<dbReference type="PIRSF" id="PIRSF004486">
    <property type="entry name" value="MraW"/>
    <property type="match status" value="1"/>
</dbReference>
<dbReference type="RefSeq" id="WP_014103440.1">
    <property type="nucleotide sequence ID" value="NC_016026.1"/>
</dbReference>
<comment type="function">
    <text evidence="6">Specifically methylates the N4 position of cytidine in position 1402 (C1402) of 16S rRNA.</text>
</comment>
<comment type="similarity">
    <text evidence="1 6">Belongs to the methyltransferase superfamily. RsmH family.</text>
</comment>
<evidence type="ECO:0000256" key="1">
    <source>
        <dbReference type="ARBA" id="ARBA00010396"/>
    </source>
</evidence>
<evidence type="ECO:0000256" key="3">
    <source>
        <dbReference type="ARBA" id="ARBA00022603"/>
    </source>
</evidence>
<dbReference type="PANTHER" id="PTHR11265:SF0">
    <property type="entry name" value="12S RRNA N4-METHYLCYTIDINE METHYLTRANSFERASE"/>
    <property type="match status" value="1"/>
</dbReference>
<keyword evidence="3 6" id="KW-0489">Methyltransferase</keyword>
<dbReference type="InterPro" id="IPR002903">
    <property type="entry name" value="RsmH"/>
</dbReference>
<dbReference type="EC" id="2.1.1.199" evidence="6"/>